<dbReference type="GO" id="GO:0031593">
    <property type="term" value="F:polyubiquitin modification-dependent protein binding"/>
    <property type="evidence" value="ECO:0007669"/>
    <property type="project" value="TreeGrafter"/>
</dbReference>
<dbReference type="Pfam" id="PF02933">
    <property type="entry name" value="CDC48_2"/>
    <property type="match status" value="1"/>
</dbReference>
<dbReference type="Pfam" id="PF00004">
    <property type="entry name" value="AAA"/>
    <property type="match status" value="2"/>
</dbReference>
<dbReference type="GO" id="GO:0097352">
    <property type="term" value="P:autophagosome maturation"/>
    <property type="evidence" value="ECO:0007669"/>
    <property type="project" value="TreeGrafter"/>
</dbReference>
<proteinExistence type="inferred from homology"/>
<dbReference type="SUPFAM" id="SSF52540">
    <property type="entry name" value="P-loop containing nucleoside triphosphate hydrolases"/>
    <property type="match status" value="2"/>
</dbReference>
<dbReference type="Gene3D" id="3.10.330.10">
    <property type="match status" value="1"/>
</dbReference>
<dbReference type="SMART" id="SM01072">
    <property type="entry name" value="CDC48_2"/>
    <property type="match status" value="1"/>
</dbReference>
<protein>
    <submittedName>
        <fullName evidence="6">Cell division cycle protein 48</fullName>
    </submittedName>
</protein>
<dbReference type="InterPro" id="IPR027417">
    <property type="entry name" value="P-loop_NTPase"/>
</dbReference>
<organism evidence="6 7">
    <name type="scientific">Hypsizygus marmoreus</name>
    <name type="common">White beech mushroom</name>
    <name type="synonym">Agaricus marmoreus</name>
    <dbReference type="NCBI Taxonomy" id="39966"/>
    <lineage>
        <taxon>Eukaryota</taxon>
        <taxon>Fungi</taxon>
        <taxon>Dikarya</taxon>
        <taxon>Basidiomycota</taxon>
        <taxon>Agaricomycotina</taxon>
        <taxon>Agaricomycetes</taxon>
        <taxon>Agaricomycetidae</taxon>
        <taxon>Agaricales</taxon>
        <taxon>Tricholomatineae</taxon>
        <taxon>Lyophyllaceae</taxon>
        <taxon>Hypsizygus</taxon>
    </lineage>
</organism>
<dbReference type="GO" id="GO:0034098">
    <property type="term" value="C:VCP-NPL4-UFD1 AAA ATPase complex"/>
    <property type="evidence" value="ECO:0007669"/>
    <property type="project" value="TreeGrafter"/>
</dbReference>
<feature type="region of interest" description="Disordered" evidence="4">
    <location>
        <begin position="912"/>
        <end position="955"/>
    </location>
</feature>
<dbReference type="Pfam" id="PF17862">
    <property type="entry name" value="AAA_lid_3"/>
    <property type="match status" value="1"/>
</dbReference>
<dbReference type="GO" id="GO:0005524">
    <property type="term" value="F:ATP binding"/>
    <property type="evidence" value="ECO:0007669"/>
    <property type="project" value="UniProtKB-KW"/>
</dbReference>
<dbReference type="GO" id="GO:0051301">
    <property type="term" value="P:cell division"/>
    <property type="evidence" value="ECO:0007669"/>
    <property type="project" value="UniProtKB-KW"/>
</dbReference>
<evidence type="ECO:0000256" key="3">
    <source>
        <dbReference type="ARBA" id="ARBA00022840"/>
    </source>
</evidence>
<dbReference type="PANTHER" id="PTHR23077:SF171">
    <property type="entry name" value="NUCLEAR VALOSIN-CONTAINING PROTEIN-LIKE"/>
    <property type="match status" value="1"/>
</dbReference>
<keyword evidence="7" id="KW-1185">Reference proteome</keyword>
<dbReference type="InParanoid" id="A0A369JZW3"/>
<dbReference type="GO" id="GO:0051228">
    <property type="term" value="P:mitotic spindle disassembly"/>
    <property type="evidence" value="ECO:0007669"/>
    <property type="project" value="TreeGrafter"/>
</dbReference>
<feature type="domain" description="CDC48" evidence="5">
    <location>
        <begin position="114"/>
        <end position="181"/>
    </location>
</feature>
<evidence type="ECO:0000256" key="2">
    <source>
        <dbReference type="ARBA" id="ARBA00022741"/>
    </source>
</evidence>
<dbReference type="InterPro" id="IPR050168">
    <property type="entry name" value="AAA_ATPase_domain"/>
</dbReference>
<dbReference type="Gene3D" id="2.40.40.20">
    <property type="match status" value="1"/>
</dbReference>
<sequence length="1029" mass="114104">MADPSGAPPQPGPNDISTAIPQAQEIVGLKLGYDSRRNLIGVIFFRPDRLIVDEATADDNSVATLNPAIMELLLLFRGGTIIVRSRDLVNVHQCLDIKYGKRVHILPFDESIEGLSGNVSDVYLKPCFLEAYRPFRKGDTFLVREGMRTVEFKVIETDLAEFCIVAQDTVIHTVQGDPVRERDEEQNLADVKYDDIGGCRKQMAQIRELVELPLRASPATIQMDWYQAPARYSHVRSPVLTNGEIERRVLSQLLTLMDGLKARSNVVVVAATNRPNSVDPARLRFGRFDRDVDIGIPDPTGRLEILRIHTKNLKLTDDVDLEQVAAERTDMSARYWRKDGPHDLEEYIMNAEVFDSLGVTMDNFRFAFGTSNPSALRETVVKVPTVTWTTHGGLEKVKQELQETVQYPVDHPEKFLKYGMSPSKGVLFYGPPGTSKTLIANECNANFINIKGPELLTMWFGESEAKIRDVFDKAHIDSALLRPGRLDQLIYIPLPDEPSRLSILKAALKKSPIALEVNLDFLAKNTHGFSGADLTEICQRAAKLAIRESIDSDIKLAREKRAARASVRGSPMDVAISSPLTVIATESAQRLIQPEVRKCECCSRQGCSWIPEALVLSCHLRQHFLMSPFSTRLLASTTVLPSQQEPSVERGCRAPERRSTAVPGLVIEKTVSFPSPMNTLHTITEPTPIANQHSLDKYAFDERVFGRQHCLLRSSSKKQRHILQSSCSPLSPGSTYEQTTREPLSFATQTSITIDTLFQGIDFYASLTREPAPDLVHGAVVEKVLHKFMVNKSNVRENFLVGGSNAGQDTSINMVTSMSAQKLEKGIAEVHPTGESFTFCIKGFAQRHIYFGTDAVAPHATFGGSTGTSNNAHKRPSLRIIAAEKTEAAGGDYSQGHKLARPLLPPPAGIGTRIGGSRHHHRRGNGSLNLLGRGRRSPGIEPPPPSRVQERKEEKSRVPIIQPVISWFVKELPAPGAFDVRFSARRMLWIHSEMRLFSAVVAGAESSEYPPLPLPEVVVLPQIIDHTKN</sequence>
<comment type="similarity">
    <text evidence="1">Belongs to the AAA ATPase family.</text>
</comment>
<dbReference type="InterPro" id="IPR041569">
    <property type="entry name" value="AAA_lid_3"/>
</dbReference>
<evidence type="ECO:0000256" key="4">
    <source>
        <dbReference type="SAM" id="MobiDB-lite"/>
    </source>
</evidence>
<dbReference type="STRING" id="39966.A0A369JZW3"/>
<dbReference type="GO" id="GO:0005829">
    <property type="term" value="C:cytosol"/>
    <property type="evidence" value="ECO:0007669"/>
    <property type="project" value="TreeGrafter"/>
</dbReference>
<dbReference type="Gene3D" id="6.10.20.150">
    <property type="match status" value="1"/>
</dbReference>
<dbReference type="InterPro" id="IPR003959">
    <property type="entry name" value="ATPase_AAA_core"/>
</dbReference>
<comment type="caution">
    <text evidence="6">The sequence shown here is derived from an EMBL/GenBank/DDBJ whole genome shotgun (WGS) entry which is preliminary data.</text>
</comment>
<dbReference type="Gene3D" id="3.40.50.300">
    <property type="entry name" value="P-loop containing nucleotide triphosphate hydrolases"/>
    <property type="match status" value="2"/>
</dbReference>
<dbReference type="SUPFAM" id="SSF54585">
    <property type="entry name" value="Cdc48 domain 2-like"/>
    <property type="match status" value="1"/>
</dbReference>
<dbReference type="InterPro" id="IPR029067">
    <property type="entry name" value="CDC48_domain_2-like_sf"/>
</dbReference>
<dbReference type="OrthoDB" id="27435at2759"/>
<keyword evidence="6" id="KW-0132">Cell division</keyword>
<evidence type="ECO:0000313" key="6">
    <source>
        <dbReference type="EMBL" id="RDB26770.1"/>
    </source>
</evidence>
<accession>A0A369JZW3</accession>
<dbReference type="InterPro" id="IPR004201">
    <property type="entry name" value="Cdc48_dom2"/>
</dbReference>
<reference evidence="6" key="1">
    <citation type="submission" date="2018-04" db="EMBL/GenBank/DDBJ databases">
        <title>Whole genome sequencing of Hypsizygus marmoreus.</title>
        <authorList>
            <person name="Choi I.-G."/>
            <person name="Min B."/>
            <person name="Kim J.-G."/>
            <person name="Kim S."/>
            <person name="Oh Y.-L."/>
            <person name="Kong W.-S."/>
            <person name="Park H."/>
            <person name="Jeong J."/>
            <person name="Song E.-S."/>
        </authorList>
    </citation>
    <scope>NUCLEOTIDE SEQUENCE [LARGE SCALE GENOMIC DNA]</scope>
    <source>
        <strain evidence="6">51987-8</strain>
    </source>
</reference>
<dbReference type="GO" id="GO:0030970">
    <property type="term" value="P:retrograde protein transport, ER to cytosol"/>
    <property type="evidence" value="ECO:0007669"/>
    <property type="project" value="TreeGrafter"/>
</dbReference>
<keyword evidence="3" id="KW-0067">ATP-binding</keyword>
<name>A0A369JZW3_HYPMA</name>
<dbReference type="EMBL" id="LUEZ02000023">
    <property type="protein sequence ID" value="RDB26770.1"/>
    <property type="molecule type" value="Genomic_DNA"/>
</dbReference>
<keyword evidence="2" id="KW-0547">Nucleotide-binding</keyword>
<dbReference type="FunFam" id="3.10.330.10:FF:000001">
    <property type="entry name" value="Cell division control 48"/>
    <property type="match status" value="1"/>
</dbReference>
<keyword evidence="6" id="KW-0131">Cell cycle</keyword>
<dbReference type="Gene3D" id="1.10.8.60">
    <property type="match status" value="1"/>
</dbReference>
<evidence type="ECO:0000256" key="1">
    <source>
        <dbReference type="ARBA" id="ARBA00006914"/>
    </source>
</evidence>
<gene>
    <name evidence="6" type="primary">cdc48_1</name>
    <name evidence="6" type="ORF">Hypma_005374</name>
</gene>
<dbReference type="GO" id="GO:0016887">
    <property type="term" value="F:ATP hydrolysis activity"/>
    <property type="evidence" value="ECO:0007669"/>
    <property type="project" value="InterPro"/>
</dbReference>
<evidence type="ECO:0000259" key="5">
    <source>
        <dbReference type="SMART" id="SM01072"/>
    </source>
</evidence>
<evidence type="ECO:0000313" key="7">
    <source>
        <dbReference type="Proteomes" id="UP000076154"/>
    </source>
</evidence>
<dbReference type="GO" id="GO:0005634">
    <property type="term" value="C:nucleus"/>
    <property type="evidence" value="ECO:0007669"/>
    <property type="project" value="TreeGrafter"/>
</dbReference>
<dbReference type="Proteomes" id="UP000076154">
    <property type="component" value="Unassembled WGS sequence"/>
</dbReference>
<dbReference type="AlphaFoldDB" id="A0A369JZW3"/>
<dbReference type="PANTHER" id="PTHR23077">
    <property type="entry name" value="AAA-FAMILY ATPASE"/>
    <property type="match status" value="1"/>
</dbReference>